<keyword evidence="4" id="KW-0349">Heme</keyword>
<keyword evidence="5" id="KW-1133">Transmembrane helix</keyword>
<keyword evidence="7" id="KW-1185">Reference proteome</keyword>
<dbReference type="GO" id="GO:0020037">
    <property type="term" value="F:heme binding"/>
    <property type="evidence" value="ECO:0007669"/>
    <property type="project" value="InterPro"/>
</dbReference>
<keyword evidence="4" id="KW-0408">Iron</keyword>
<evidence type="ECO:0000256" key="4">
    <source>
        <dbReference type="PIRSR" id="PIRSR602401-1"/>
    </source>
</evidence>
<feature type="transmembrane region" description="Helical" evidence="5">
    <location>
        <begin position="40"/>
        <end position="58"/>
    </location>
</feature>
<keyword evidence="4" id="KW-0479">Metal-binding</keyword>
<keyword evidence="5" id="KW-0472">Membrane</keyword>
<dbReference type="EMBL" id="ML738623">
    <property type="protein sequence ID" value="KAE8162857.1"/>
    <property type="molecule type" value="Genomic_DNA"/>
</dbReference>
<dbReference type="Proteomes" id="UP000326950">
    <property type="component" value="Unassembled WGS sequence"/>
</dbReference>
<dbReference type="PANTHER" id="PTHR24305:SF172">
    <property type="entry name" value="P450, PUTATIVE (EUROFUNG)-RELATED"/>
    <property type="match status" value="1"/>
</dbReference>
<reference evidence="6 7" key="1">
    <citation type="submission" date="2019-04" db="EMBL/GenBank/DDBJ databases">
        <title>Friends and foes A comparative genomics study of 23 Aspergillus species from section Flavi.</title>
        <authorList>
            <consortium name="DOE Joint Genome Institute"/>
            <person name="Kjaerbolling I."/>
            <person name="Vesth T."/>
            <person name="Frisvad J.C."/>
            <person name="Nybo J.L."/>
            <person name="Theobald S."/>
            <person name="Kildgaard S."/>
            <person name="Isbrandt T."/>
            <person name="Kuo A."/>
            <person name="Sato A."/>
            <person name="Lyhne E.K."/>
            <person name="Kogle M.E."/>
            <person name="Wiebenga A."/>
            <person name="Kun R.S."/>
            <person name="Lubbers R.J."/>
            <person name="Makela M.R."/>
            <person name="Barry K."/>
            <person name="Chovatia M."/>
            <person name="Clum A."/>
            <person name="Daum C."/>
            <person name="Haridas S."/>
            <person name="He G."/>
            <person name="LaButti K."/>
            <person name="Lipzen A."/>
            <person name="Mondo S."/>
            <person name="Riley R."/>
            <person name="Salamov A."/>
            <person name="Simmons B.A."/>
            <person name="Magnuson J.K."/>
            <person name="Henrissat B."/>
            <person name="Mortensen U.H."/>
            <person name="Larsen T.O."/>
            <person name="Devries R.P."/>
            <person name="Grigoriev I.V."/>
            <person name="Machida M."/>
            <person name="Baker S.E."/>
            <person name="Andersen M.R."/>
        </authorList>
    </citation>
    <scope>NUCLEOTIDE SEQUENCE [LARGE SCALE GENOMIC DNA]</scope>
    <source>
        <strain evidence="6 7">CBS 117626</strain>
    </source>
</reference>
<dbReference type="Pfam" id="PF00067">
    <property type="entry name" value="p450"/>
    <property type="match status" value="1"/>
</dbReference>
<dbReference type="GO" id="GO:0004497">
    <property type="term" value="F:monooxygenase activity"/>
    <property type="evidence" value="ECO:0007669"/>
    <property type="project" value="UniProtKB-KW"/>
</dbReference>
<dbReference type="SUPFAM" id="SSF48264">
    <property type="entry name" value="Cytochrome P450"/>
    <property type="match status" value="1"/>
</dbReference>
<dbReference type="PANTHER" id="PTHR24305">
    <property type="entry name" value="CYTOCHROME P450"/>
    <property type="match status" value="1"/>
</dbReference>
<evidence type="ECO:0000313" key="6">
    <source>
        <dbReference type="EMBL" id="KAE8162857.1"/>
    </source>
</evidence>
<protein>
    <submittedName>
        <fullName evidence="6">Cytochrome P450</fullName>
    </submittedName>
</protein>
<sequence length="525" mass="58890">MAILEYNIAHIGLITLAIALLFPVAVYFKDAKGLRKYPAAGPCGMAAFTPLWLLYYSWYGERWKAVQNAHEKLGTVVRISPNHLSFTDPVAYKDIYGHKANIDKDIFYSNMAGDTPNMADTTDRADHARKRKYFAAIFSAKNVGALEPRVKACVQKLLSCLRCKAEGEKVAETDRFTTRKDGSFDVRPWLNMFTYDAISSMMWSDSFGFLDTGDDRCIAETSSGETKEVHAMQTFQTGVWFSVFCAHLPPFAYKALRFLTSKSILTQSAEDFGNIARHKTNQRLKSAPEEPDIFSQFPLEADGKGRAPLPMWELIAESNVMLNAGNDTTQTTLTNNILVLALHPKIQSKLRTILMNSIPANERPVASYLALSQIPYLRAVIDETFRVLTPQRFGLPRRTAGSSMIAGHCIEPEVTVSSPLSELHANPTLFSKPQEWIPERWLADNQAFTDRERRNLKDFVMPFTAGTRACIGRNLAYMEVSITLAALVMSFEWAMADGPIEDNFGQFERITSNPTKLFVKATPIM</sequence>
<dbReference type="AlphaFoldDB" id="A0A5N6UW21"/>
<keyword evidence="3" id="KW-0503">Monooxygenase</keyword>
<dbReference type="InterPro" id="IPR002401">
    <property type="entry name" value="Cyt_P450_E_grp-I"/>
</dbReference>
<dbReference type="InterPro" id="IPR001128">
    <property type="entry name" value="Cyt_P450"/>
</dbReference>
<dbReference type="PRINTS" id="PR00385">
    <property type="entry name" value="P450"/>
</dbReference>
<dbReference type="InterPro" id="IPR050121">
    <property type="entry name" value="Cytochrome_P450_monoxygenase"/>
</dbReference>
<evidence type="ECO:0000313" key="7">
    <source>
        <dbReference type="Proteomes" id="UP000326950"/>
    </source>
</evidence>
<keyword evidence="5" id="KW-0812">Transmembrane</keyword>
<accession>A0A5N6UW21</accession>
<feature type="binding site" description="axial binding residue" evidence="4">
    <location>
        <position position="470"/>
    </location>
    <ligand>
        <name>heme</name>
        <dbReference type="ChEBI" id="CHEBI:30413"/>
    </ligand>
    <ligandPart>
        <name>Fe</name>
        <dbReference type="ChEBI" id="CHEBI:18248"/>
    </ligandPart>
</feature>
<dbReference type="PRINTS" id="PR00463">
    <property type="entry name" value="EP450I"/>
</dbReference>
<keyword evidence="2" id="KW-0560">Oxidoreductase</keyword>
<comment type="cofactor">
    <cofactor evidence="4">
        <name>heme</name>
        <dbReference type="ChEBI" id="CHEBI:30413"/>
    </cofactor>
</comment>
<comment type="similarity">
    <text evidence="1">Belongs to the cytochrome P450 family.</text>
</comment>
<evidence type="ECO:0000256" key="5">
    <source>
        <dbReference type="SAM" id="Phobius"/>
    </source>
</evidence>
<dbReference type="Gene3D" id="1.10.630.10">
    <property type="entry name" value="Cytochrome P450"/>
    <property type="match status" value="1"/>
</dbReference>
<gene>
    <name evidence="6" type="ORF">BDV40DRAFT_311979</name>
</gene>
<dbReference type="GO" id="GO:0016705">
    <property type="term" value="F:oxidoreductase activity, acting on paired donors, with incorporation or reduction of molecular oxygen"/>
    <property type="evidence" value="ECO:0007669"/>
    <property type="project" value="InterPro"/>
</dbReference>
<feature type="transmembrane region" description="Helical" evidence="5">
    <location>
        <begin position="6"/>
        <end position="28"/>
    </location>
</feature>
<dbReference type="InterPro" id="IPR036396">
    <property type="entry name" value="Cyt_P450_sf"/>
</dbReference>
<evidence type="ECO:0000256" key="3">
    <source>
        <dbReference type="ARBA" id="ARBA00023033"/>
    </source>
</evidence>
<name>A0A5N6UW21_ASPTM</name>
<dbReference type="GO" id="GO:0005506">
    <property type="term" value="F:iron ion binding"/>
    <property type="evidence" value="ECO:0007669"/>
    <property type="project" value="InterPro"/>
</dbReference>
<evidence type="ECO:0000256" key="2">
    <source>
        <dbReference type="ARBA" id="ARBA00023002"/>
    </source>
</evidence>
<evidence type="ECO:0000256" key="1">
    <source>
        <dbReference type="ARBA" id="ARBA00010617"/>
    </source>
</evidence>
<organism evidence="6 7">
    <name type="scientific">Aspergillus tamarii</name>
    <dbReference type="NCBI Taxonomy" id="41984"/>
    <lineage>
        <taxon>Eukaryota</taxon>
        <taxon>Fungi</taxon>
        <taxon>Dikarya</taxon>
        <taxon>Ascomycota</taxon>
        <taxon>Pezizomycotina</taxon>
        <taxon>Eurotiomycetes</taxon>
        <taxon>Eurotiomycetidae</taxon>
        <taxon>Eurotiales</taxon>
        <taxon>Aspergillaceae</taxon>
        <taxon>Aspergillus</taxon>
        <taxon>Aspergillus subgen. Circumdati</taxon>
    </lineage>
</organism>
<proteinExistence type="inferred from homology"/>
<dbReference type="OrthoDB" id="2789670at2759"/>